<keyword evidence="1" id="KW-0547">Nucleotide-binding</keyword>
<name>A0ABX1NRV1_9RHOO</name>
<dbReference type="Pfam" id="PF08443">
    <property type="entry name" value="RimK"/>
    <property type="match status" value="1"/>
</dbReference>
<dbReference type="InterPro" id="IPR013651">
    <property type="entry name" value="ATP-grasp_RimK-type"/>
</dbReference>
<dbReference type="SUPFAM" id="SSF56059">
    <property type="entry name" value="Glutathione synthetase ATP-binding domain-like"/>
    <property type="match status" value="1"/>
</dbReference>
<dbReference type="NCBIfam" id="TIGR03103">
    <property type="entry name" value="trio_acet_GNAT"/>
    <property type="match status" value="1"/>
</dbReference>
<dbReference type="PANTHER" id="PTHR21621:SF0">
    <property type="entry name" value="BETA-CITRYLGLUTAMATE SYNTHASE B-RELATED"/>
    <property type="match status" value="1"/>
</dbReference>
<evidence type="ECO:0000259" key="3">
    <source>
        <dbReference type="PROSITE" id="PS51186"/>
    </source>
</evidence>
<dbReference type="Proteomes" id="UP000633943">
    <property type="component" value="Unassembled WGS sequence"/>
</dbReference>
<dbReference type="Gene3D" id="3.30.470.20">
    <property type="entry name" value="ATP-grasp fold, B domain"/>
    <property type="match status" value="2"/>
</dbReference>
<accession>A0ABX1NRV1</accession>
<dbReference type="InterPro" id="IPR013815">
    <property type="entry name" value="ATP_grasp_subdomain_1"/>
</dbReference>
<reference evidence="4 5" key="1">
    <citation type="submission" date="2019-12" db="EMBL/GenBank/DDBJ databases">
        <title>Comparative genomics gives insights into the taxonomy of the Azoarcus-Aromatoleum group and reveals separate origins of nif in the plant-associated Azoarcus and non-plant-associated Aromatoleum sub-groups.</title>
        <authorList>
            <person name="Lafos M."/>
            <person name="Maluk M."/>
            <person name="Batista M."/>
            <person name="Junghare M."/>
            <person name="Carmona M."/>
            <person name="Faoro H."/>
            <person name="Cruz L.M."/>
            <person name="Battistoni F."/>
            <person name="De Souza E."/>
            <person name="Pedrosa F."/>
            <person name="Chen W.-M."/>
            <person name="Poole P.S."/>
            <person name="Dixon R.A."/>
            <person name="James E.K."/>
        </authorList>
    </citation>
    <scope>NUCLEOTIDE SEQUENCE [LARGE SCALE GENOMIC DNA]</scope>
    <source>
        <strain evidence="4 5">PbN1</strain>
    </source>
</reference>
<protein>
    <submittedName>
        <fullName evidence="4">N-acetylglutaminylglutamine synthetase</fullName>
    </submittedName>
</protein>
<dbReference type="Gene3D" id="3.40.630.30">
    <property type="match status" value="1"/>
</dbReference>
<dbReference type="RefSeq" id="WP_169201468.1">
    <property type="nucleotide sequence ID" value="NZ_CP059467.1"/>
</dbReference>
<feature type="domain" description="ATP-grasp" evidence="2">
    <location>
        <begin position="331"/>
        <end position="574"/>
    </location>
</feature>
<dbReference type="InterPro" id="IPR000182">
    <property type="entry name" value="GNAT_dom"/>
</dbReference>
<dbReference type="PROSITE" id="PS51186">
    <property type="entry name" value="GNAT"/>
    <property type="match status" value="1"/>
</dbReference>
<dbReference type="Pfam" id="PF00583">
    <property type="entry name" value="Acetyltransf_1"/>
    <property type="match status" value="1"/>
</dbReference>
<sequence>MIRKQLARSLRTGNQPLHLPVGQPEAQAMPDNVVIECGWGRLLPGQTWREPALLATELLQERPGQRDIAFYVEKPHVVVAAAPQQLFVDPSEAFRLSLGGYRCARQTRRGFTLRRLRTRADVAAINVLYRSRGMVPVDTQRVWRERASRAITYAMAEDRTSGEIIGVAMGLDHVEAFADAQHGASLWALAVAPQAAHPGVGESLVRYLAEHYQARGRISLDVSVMHDNSQAIALYEKLGFQRIPAFAVKRRNAINEPLFTGPEDGAQDLNPYARLIVTEARRRGILVEVLDAENGYFRLTLGGRSIVCRESLSELTSAIAMSRCQDKRVTLKLLREAGLRVPAQADATDAEANERFLAEHGVVVVKPVEGEQGKGISVDLHSPDDVAAAIGRAHRFCDRVILEQYCEGEDLRIVVIDFRVVAAAVRRPPVVVGDGRSTVLKLIEKQSRRRQAATGGESSIPVDEETERCLRMQGHALEDVLDHDVQIRVRNTANLHTGGTIHDVTGELHPALRDAAEAAARALDIPVTGLDFLVSAVDRGDYVIIEANERPGLANHEPQPTAERFIDLLFPRTRAA</sequence>
<dbReference type="Gene3D" id="3.30.1490.20">
    <property type="entry name" value="ATP-grasp fold, A domain"/>
    <property type="match status" value="1"/>
</dbReference>
<evidence type="ECO:0000259" key="2">
    <source>
        <dbReference type="PROSITE" id="PS50975"/>
    </source>
</evidence>
<evidence type="ECO:0000256" key="1">
    <source>
        <dbReference type="PROSITE-ProRule" id="PRU00409"/>
    </source>
</evidence>
<organism evidence="4 5">
    <name type="scientific">Aromatoleum bremense</name>
    <dbReference type="NCBI Taxonomy" id="76115"/>
    <lineage>
        <taxon>Bacteria</taxon>
        <taxon>Pseudomonadati</taxon>
        <taxon>Pseudomonadota</taxon>
        <taxon>Betaproteobacteria</taxon>
        <taxon>Rhodocyclales</taxon>
        <taxon>Rhodocyclaceae</taxon>
        <taxon>Aromatoleum</taxon>
    </lineage>
</organism>
<dbReference type="InterPro" id="IPR011761">
    <property type="entry name" value="ATP-grasp"/>
</dbReference>
<comment type="caution">
    <text evidence="4">The sequence shown here is derived from an EMBL/GenBank/DDBJ whole genome shotgun (WGS) entry which is preliminary data.</text>
</comment>
<evidence type="ECO:0000313" key="4">
    <source>
        <dbReference type="EMBL" id="NMG14714.1"/>
    </source>
</evidence>
<dbReference type="InterPro" id="IPR016181">
    <property type="entry name" value="Acyl_CoA_acyltransferase"/>
</dbReference>
<keyword evidence="5" id="KW-1185">Reference proteome</keyword>
<keyword evidence="1" id="KW-0067">ATP-binding</keyword>
<dbReference type="PANTHER" id="PTHR21621">
    <property type="entry name" value="RIBOSOMAL PROTEIN S6 MODIFICATION PROTEIN"/>
    <property type="match status" value="1"/>
</dbReference>
<proteinExistence type="predicted"/>
<dbReference type="PROSITE" id="PS50975">
    <property type="entry name" value="ATP_GRASP"/>
    <property type="match status" value="1"/>
</dbReference>
<dbReference type="SUPFAM" id="SSF55729">
    <property type="entry name" value="Acyl-CoA N-acyltransferases (Nat)"/>
    <property type="match status" value="1"/>
</dbReference>
<dbReference type="InterPro" id="IPR017534">
    <property type="entry name" value="GNAT-acetyltransferase"/>
</dbReference>
<evidence type="ECO:0000313" key="5">
    <source>
        <dbReference type="Proteomes" id="UP000633943"/>
    </source>
</evidence>
<feature type="domain" description="N-acetyltransferase" evidence="3">
    <location>
        <begin position="111"/>
        <end position="261"/>
    </location>
</feature>
<dbReference type="EMBL" id="WTVP01000006">
    <property type="protein sequence ID" value="NMG14714.1"/>
    <property type="molecule type" value="Genomic_DNA"/>
</dbReference>
<gene>
    <name evidence="4" type="primary">ngg</name>
    <name evidence="4" type="ORF">GPA24_03990</name>
</gene>